<evidence type="ECO:0000313" key="7">
    <source>
        <dbReference type="Proteomes" id="UP001303046"/>
    </source>
</evidence>
<evidence type="ECO:0000313" key="6">
    <source>
        <dbReference type="EMBL" id="KAK6736540.1"/>
    </source>
</evidence>
<gene>
    <name evidence="6" type="primary">Necator_chrII.g7098</name>
    <name evidence="6" type="ORF">RB195_019305</name>
</gene>
<feature type="coiled-coil region" evidence="3">
    <location>
        <begin position="105"/>
        <end position="145"/>
    </location>
</feature>
<dbReference type="Gene3D" id="2.30.30.40">
    <property type="entry name" value="SH3 Domains"/>
    <property type="match status" value="1"/>
</dbReference>
<dbReference type="PANTHER" id="PTHR15176">
    <property type="entry name" value="NEPHROCYSTIN"/>
    <property type="match status" value="1"/>
</dbReference>
<accession>A0ABR1CEK9</accession>
<dbReference type="InterPro" id="IPR036028">
    <property type="entry name" value="SH3-like_dom_sf"/>
</dbReference>
<proteinExistence type="predicted"/>
<feature type="region of interest" description="Disordered" evidence="4">
    <location>
        <begin position="194"/>
        <end position="301"/>
    </location>
</feature>
<sequence>MFLLAFTINEFPTKRAAAVRPVSGQLPGNGCAISLPSLTLSSSFNFVPEVKISTASTMSLFNRILSIGDVLSRLPQLDAQVDKLEAEDSISHENSQLRRSFTRRCHELYKQIEEHKKRIRDVKAKESTEEQRMTALEQLEDLQIRLLRLAPERDRPSDVVSRSSEGETSGWTTDKSTREKTPITYESSNLSIQETPVLVHSPQPQVPIVENRRTSVMYDAASQDEEEEEDEEDEEEEDGQGKEKANAVVRNPGKNNQDESQPKTTKVSHLPPHPQPRIERRAMSSASSSPESRGVSGAVVPARSATGDAQFRSNAAKSQTRGAAVVDSVFIVLASLKAAESGDLTINEGERLRIVQTRPDGWWTAQNASGKRGLVPKTYLRQLTAVDDENGVRDYSAEQRTRAARTVSGSSADVPQPNPLAVEQIPRRARCLGDAQQLDPHLSFACHLTPRLSHSNIGFHDLYWNYQDDKLRKRRVRVSKLVRLIRLEGMPKESAISLIRTALYDRSRKTGRQIVSNVHTVRSQVKNRTWTFNTRTDTTSSGVDYGDFIVRSNYNMDDVVLLIEASHVVQGQEGLEERSLGIITIPLIANDTVVITNKTYSEFLRGENVFDRATSGGALTECRIVLKVLDVPQELVPYVDSMPDVLLFNPMFVRLYFFFRRRAGTTLLRDRDNPLSAEMLSDPLLALFPYVADQPDMMDHLRHLWNAKLKTVKNKAGQDVFHVSSPGTPCPLRSKVLHYGIPTAKSSLAVV</sequence>
<dbReference type="InterPro" id="IPR001452">
    <property type="entry name" value="SH3_domain"/>
</dbReference>
<dbReference type="InterPro" id="IPR039687">
    <property type="entry name" value="NPHP1"/>
</dbReference>
<dbReference type="PROSITE" id="PS50002">
    <property type="entry name" value="SH3"/>
    <property type="match status" value="1"/>
</dbReference>
<dbReference type="SUPFAM" id="SSF50044">
    <property type="entry name" value="SH3-domain"/>
    <property type="match status" value="1"/>
</dbReference>
<dbReference type="Pfam" id="PF00018">
    <property type="entry name" value="SH3_1"/>
    <property type="match status" value="1"/>
</dbReference>
<dbReference type="SMART" id="SM00326">
    <property type="entry name" value="SH3"/>
    <property type="match status" value="1"/>
</dbReference>
<dbReference type="EMBL" id="JAVFWL010000002">
    <property type="protein sequence ID" value="KAK6736540.1"/>
    <property type="molecule type" value="Genomic_DNA"/>
</dbReference>
<feature type="region of interest" description="Disordered" evidence="4">
    <location>
        <begin position="153"/>
        <end position="181"/>
    </location>
</feature>
<keyword evidence="1 2" id="KW-0728">SH3 domain</keyword>
<name>A0ABR1CEK9_NECAM</name>
<reference evidence="6 7" key="1">
    <citation type="submission" date="2023-08" db="EMBL/GenBank/DDBJ databases">
        <title>A Necator americanus chromosomal reference genome.</title>
        <authorList>
            <person name="Ilik V."/>
            <person name="Petrzelkova K.J."/>
            <person name="Pardy F."/>
            <person name="Fuh T."/>
            <person name="Niatou-Singa F.S."/>
            <person name="Gouil Q."/>
            <person name="Baker L."/>
            <person name="Ritchie M.E."/>
            <person name="Jex A.R."/>
            <person name="Gazzola D."/>
            <person name="Li H."/>
            <person name="Toshio Fujiwara R."/>
            <person name="Zhan B."/>
            <person name="Aroian R.V."/>
            <person name="Pafco B."/>
            <person name="Schwarz E.M."/>
        </authorList>
    </citation>
    <scope>NUCLEOTIDE SEQUENCE [LARGE SCALE GENOMIC DNA]</scope>
    <source>
        <strain evidence="6 7">Aroian</strain>
        <tissue evidence="6">Whole animal</tissue>
    </source>
</reference>
<evidence type="ECO:0000259" key="5">
    <source>
        <dbReference type="PROSITE" id="PS50002"/>
    </source>
</evidence>
<organism evidence="6 7">
    <name type="scientific">Necator americanus</name>
    <name type="common">Human hookworm</name>
    <dbReference type="NCBI Taxonomy" id="51031"/>
    <lineage>
        <taxon>Eukaryota</taxon>
        <taxon>Metazoa</taxon>
        <taxon>Ecdysozoa</taxon>
        <taxon>Nematoda</taxon>
        <taxon>Chromadorea</taxon>
        <taxon>Rhabditida</taxon>
        <taxon>Rhabditina</taxon>
        <taxon>Rhabditomorpha</taxon>
        <taxon>Strongyloidea</taxon>
        <taxon>Ancylostomatidae</taxon>
        <taxon>Bunostominae</taxon>
        <taxon>Necator</taxon>
    </lineage>
</organism>
<feature type="compositionally biased region" description="Low complexity" evidence="4">
    <location>
        <begin position="283"/>
        <end position="298"/>
    </location>
</feature>
<keyword evidence="7" id="KW-1185">Reference proteome</keyword>
<dbReference type="PANTHER" id="PTHR15176:SF1">
    <property type="entry name" value="NEPHROCYSTIN-1"/>
    <property type="match status" value="1"/>
</dbReference>
<keyword evidence="3" id="KW-0175">Coiled coil</keyword>
<feature type="compositionally biased region" description="Acidic residues" evidence="4">
    <location>
        <begin position="222"/>
        <end position="238"/>
    </location>
</feature>
<evidence type="ECO:0000256" key="2">
    <source>
        <dbReference type="PROSITE-ProRule" id="PRU00192"/>
    </source>
</evidence>
<feature type="region of interest" description="Disordered" evidence="4">
    <location>
        <begin position="399"/>
        <end position="418"/>
    </location>
</feature>
<dbReference type="Proteomes" id="UP001303046">
    <property type="component" value="Unassembled WGS sequence"/>
</dbReference>
<evidence type="ECO:0000256" key="4">
    <source>
        <dbReference type="SAM" id="MobiDB-lite"/>
    </source>
</evidence>
<protein>
    <recommendedName>
        <fullName evidence="5">SH3 domain-containing protein</fullName>
    </recommendedName>
</protein>
<feature type="domain" description="SH3" evidence="5">
    <location>
        <begin position="325"/>
        <end position="385"/>
    </location>
</feature>
<evidence type="ECO:0000256" key="3">
    <source>
        <dbReference type="SAM" id="Coils"/>
    </source>
</evidence>
<comment type="caution">
    <text evidence="6">The sequence shown here is derived from an EMBL/GenBank/DDBJ whole genome shotgun (WGS) entry which is preliminary data.</text>
</comment>
<evidence type="ECO:0000256" key="1">
    <source>
        <dbReference type="ARBA" id="ARBA00022443"/>
    </source>
</evidence>